<accession>A0ACB7X6L2</accession>
<comment type="caution">
    <text evidence="1">The sequence shown here is derived from an EMBL/GenBank/DDBJ whole genome shotgun (WGS) entry which is preliminary data.</text>
</comment>
<protein>
    <submittedName>
        <fullName evidence="1">Uncharacterized protein</fullName>
    </submittedName>
</protein>
<name>A0ACB7X6L2_9ERIC</name>
<sequence>MSTESDHFPDDTTPKRRRRRSTSNSTVDRISELTDPLLVYILSFLSIEDAIKTQVLSKRWRYLFTELPSLVFRCYHSDSTGRDIGEFADFVDKTLDLFNNCSKLNKFAVDFGYNYDPRIVSKVNMWTRLAAEKGTEVLHLDLHTPEEHMFDDLYYELPQHLYSNSSFRELHFSRCMVKPKGVVNWSSLKKLSIGYAILNEEMIETILVGSPVLEILELYYLYGFDRLHFSNASLKKLILREHMDHSDFFDYSDLEISAPNLESLEILGSLDGRDFRLVDVSSLVDATLNFHLRNCHRYDSESFERNQNILRRLLESLAHVQNITLGNWALQVLSIMEAIGLVSPPLKCVSLTLDAGINLLVPSKIVLPGIANLLGNSPNLETLVITMSSICDSERCGKTLTKLCCDIDEKLYWTSKKRTFECLMLHLRTVKFVGVRWLYRDFHISFAQFLLENARMLQKMVIDALRDDVKPTAEVRQKLLRFPRSSPNAIVLFY</sequence>
<gene>
    <name evidence="1" type="ORF">Vadar_000146</name>
</gene>
<proteinExistence type="predicted"/>
<organism evidence="1 2">
    <name type="scientific">Vaccinium darrowii</name>
    <dbReference type="NCBI Taxonomy" id="229202"/>
    <lineage>
        <taxon>Eukaryota</taxon>
        <taxon>Viridiplantae</taxon>
        <taxon>Streptophyta</taxon>
        <taxon>Embryophyta</taxon>
        <taxon>Tracheophyta</taxon>
        <taxon>Spermatophyta</taxon>
        <taxon>Magnoliopsida</taxon>
        <taxon>eudicotyledons</taxon>
        <taxon>Gunneridae</taxon>
        <taxon>Pentapetalae</taxon>
        <taxon>asterids</taxon>
        <taxon>Ericales</taxon>
        <taxon>Ericaceae</taxon>
        <taxon>Vaccinioideae</taxon>
        <taxon>Vaccinieae</taxon>
        <taxon>Vaccinium</taxon>
    </lineage>
</organism>
<dbReference type="EMBL" id="CM037156">
    <property type="protein sequence ID" value="KAH7836344.1"/>
    <property type="molecule type" value="Genomic_DNA"/>
</dbReference>
<reference evidence="1 2" key="1">
    <citation type="journal article" date="2021" name="Hortic Res">
        <title>High-quality reference genome and annotation aids understanding of berry development for evergreen blueberry (Vaccinium darrowii).</title>
        <authorList>
            <person name="Yu J."/>
            <person name="Hulse-Kemp A.M."/>
            <person name="Babiker E."/>
            <person name="Staton M."/>
        </authorList>
    </citation>
    <scope>NUCLEOTIDE SEQUENCE [LARGE SCALE GENOMIC DNA]</scope>
    <source>
        <strain evidence="2">cv. NJ 8807/NJ 8810</strain>
        <tissue evidence="1">Young leaf</tissue>
    </source>
</reference>
<evidence type="ECO:0000313" key="2">
    <source>
        <dbReference type="Proteomes" id="UP000828048"/>
    </source>
</evidence>
<evidence type="ECO:0000313" key="1">
    <source>
        <dbReference type="EMBL" id="KAH7836344.1"/>
    </source>
</evidence>
<keyword evidence="2" id="KW-1185">Reference proteome</keyword>
<dbReference type="Proteomes" id="UP000828048">
    <property type="component" value="Chromosome 6"/>
</dbReference>